<sequence>MKPLSIHFGERIRKLRKDRGLSQDGFADLCGFDRTYISGIERGRRNPSLLAIEALAKALSVTVAELLDG</sequence>
<reference evidence="3 4" key="1">
    <citation type="submission" date="2024-02" db="EMBL/GenBank/DDBJ databases">
        <title>Draft genome sequence of Collimonas sp. strain H4R21, an effective mineral-weathering bacterial strain isolated from the beech rhizosphere.</title>
        <authorList>
            <person name="Morin E."/>
            <person name="Uroz S."/>
            <person name="Leveau J.H.J."/>
            <person name="Kumar R."/>
            <person name="Rey M.W."/>
            <person name="Pham J."/>
        </authorList>
    </citation>
    <scope>NUCLEOTIDE SEQUENCE [LARGE SCALE GENOMIC DNA]</scope>
    <source>
        <strain evidence="3 4">H4R21</strain>
    </source>
</reference>
<dbReference type="InterPro" id="IPR010982">
    <property type="entry name" value="Lambda_DNA-bd_dom_sf"/>
</dbReference>
<dbReference type="RefSeq" id="WP_092395940.1">
    <property type="nucleotide sequence ID" value="NZ_JBANDC010000008.1"/>
</dbReference>
<dbReference type="SMART" id="SM00530">
    <property type="entry name" value="HTH_XRE"/>
    <property type="match status" value="1"/>
</dbReference>
<dbReference type="PANTHER" id="PTHR46797">
    <property type="entry name" value="HTH-TYPE TRANSCRIPTIONAL REGULATOR"/>
    <property type="match status" value="1"/>
</dbReference>
<keyword evidence="1" id="KW-0238">DNA-binding</keyword>
<feature type="domain" description="HTH cro/C1-type" evidence="2">
    <location>
        <begin position="12"/>
        <end position="66"/>
    </location>
</feature>
<dbReference type="Pfam" id="PF01381">
    <property type="entry name" value="HTH_3"/>
    <property type="match status" value="1"/>
</dbReference>
<dbReference type="SUPFAM" id="SSF47413">
    <property type="entry name" value="lambda repressor-like DNA-binding domains"/>
    <property type="match status" value="1"/>
</dbReference>
<evidence type="ECO:0000256" key="1">
    <source>
        <dbReference type="ARBA" id="ARBA00023125"/>
    </source>
</evidence>
<protein>
    <submittedName>
        <fullName evidence="3">Helix-turn-helix transcriptional regulator</fullName>
    </submittedName>
</protein>
<name>A0ABU9PWE2_9BURK</name>
<comment type="caution">
    <text evidence="3">The sequence shown here is derived from an EMBL/GenBank/DDBJ whole genome shotgun (WGS) entry which is preliminary data.</text>
</comment>
<evidence type="ECO:0000259" key="2">
    <source>
        <dbReference type="PROSITE" id="PS50943"/>
    </source>
</evidence>
<evidence type="ECO:0000313" key="3">
    <source>
        <dbReference type="EMBL" id="MEM4988332.1"/>
    </source>
</evidence>
<dbReference type="InterPro" id="IPR001387">
    <property type="entry name" value="Cro/C1-type_HTH"/>
</dbReference>
<accession>A0ABU9PWE2</accession>
<dbReference type="PROSITE" id="PS50943">
    <property type="entry name" value="HTH_CROC1"/>
    <property type="match status" value="1"/>
</dbReference>
<dbReference type="Proteomes" id="UP001495910">
    <property type="component" value="Unassembled WGS sequence"/>
</dbReference>
<dbReference type="EMBL" id="JBANDC010000008">
    <property type="protein sequence ID" value="MEM4988332.1"/>
    <property type="molecule type" value="Genomic_DNA"/>
</dbReference>
<dbReference type="PANTHER" id="PTHR46797:SF1">
    <property type="entry name" value="METHYLPHOSPHONATE SYNTHASE"/>
    <property type="match status" value="1"/>
</dbReference>
<proteinExistence type="predicted"/>
<gene>
    <name evidence="3" type="ORF">V8G57_13125</name>
</gene>
<evidence type="ECO:0000313" key="4">
    <source>
        <dbReference type="Proteomes" id="UP001495910"/>
    </source>
</evidence>
<organism evidence="3 4">
    <name type="scientific">Collimonas rhizosphaerae</name>
    <dbReference type="NCBI Taxonomy" id="3126357"/>
    <lineage>
        <taxon>Bacteria</taxon>
        <taxon>Pseudomonadati</taxon>
        <taxon>Pseudomonadota</taxon>
        <taxon>Betaproteobacteria</taxon>
        <taxon>Burkholderiales</taxon>
        <taxon>Oxalobacteraceae</taxon>
        <taxon>Collimonas</taxon>
    </lineage>
</organism>
<keyword evidence="4" id="KW-1185">Reference proteome</keyword>
<dbReference type="InterPro" id="IPR050807">
    <property type="entry name" value="TransReg_Diox_bact_type"/>
</dbReference>
<dbReference type="CDD" id="cd00093">
    <property type="entry name" value="HTH_XRE"/>
    <property type="match status" value="1"/>
</dbReference>
<dbReference type="Gene3D" id="1.10.260.40">
    <property type="entry name" value="lambda repressor-like DNA-binding domains"/>
    <property type="match status" value="1"/>
</dbReference>